<gene>
    <name evidence="3" type="ORF">ACFOES_18415</name>
</gene>
<reference evidence="4" key="1">
    <citation type="journal article" date="2019" name="Int. J. Syst. Evol. Microbiol.">
        <title>The Global Catalogue of Microorganisms (GCM) 10K type strain sequencing project: providing services to taxonomists for standard genome sequencing and annotation.</title>
        <authorList>
            <consortium name="The Broad Institute Genomics Platform"/>
            <consortium name="The Broad Institute Genome Sequencing Center for Infectious Disease"/>
            <person name="Wu L."/>
            <person name="Ma J."/>
        </authorList>
    </citation>
    <scope>NUCLEOTIDE SEQUENCE [LARGE SCALE GENOMIC DNA]</scope>
    <source>
        <strain evidence="4">KCTC 62192</strain>
    </source>
</reference>
<keyword evidence="4" id="KW-1185">Reference proteome</keyword>
<evidence type="ECO:0000259" key="2">
    <source>
        <dbReference type="Pfam" id="PF01551"/>
    </source>
</evidence>
<keyword evidence="1" id="KW-0732">Signal</keyword>
<dbReference type="Gene3D" id="2.70.70.10">
    <property type="entry name" value="Glucose Permease (Domain IIA)"/>
    <property type="match status" value="1"/>
</dbReference>
<dbReference type="Proteomes" id="UP001595443">
    <property type="component" value="Unassembled WGS sequence"/>
</dbReference>
<feature type="domain" description="M23ase beta-sheet core" evidence="2">
    <location>
        <begin position="39"/>
        <end position="157"/>
    </location>
</feature>
<protein>
    <submittedName>
        <fullName evidence="3">M23 family metallopeptidase</fullName>
        <ecNumber evidence="3">3.4.24.-</ecNumber>
    </submittedName>
</protein>
<accession>A0ABV7AMQ1</accession>
<dbReference type="InterPro" id="IPR050570">
    <property type="entry name" value="Cell_wall_metabolism_enzyme"/>
</dbReference>
<organism evidence="3 4">
    <name type="scientific">Acidimangrovimonas pyrenivorans</name>
    <dbReference type="NCBI Taxonomy" id="2030798"/>
    <lineage>
        <taxon>Bacteria</taxon>
        <taxon>Pseudomonadati</taxon>
        <taxon>Pseudomonadota</taxon>
        <taxon>Alphaproteobacteria</taxon>
        <taxon>Rhodobacterales</taxon>
        <taxon>Paracoccaceae</taxon>
        <taxon>Acidimangrovimonas</taxon>
    </lineage>
</organism>
<comment type="caution">
    <text evidence="3">The sequence shown here is derived from an EMBL/GenBank/DDBJ whole genome shotgun (WGS) entry which is preliminary data.</text>
</comment>
<evidence type="ECO:0000313" key="4">
    <source>
        <dbReference type="Proteomes" id="UP001595443"/>
    </source>
</evidence>
<dbReference type="EMBL" id="JBHRSK010000017">
    <property type="protein sequence ID" value="MFC2970076.1"/>
    <property type="molecule type" value="Genomic_DNA"/>
</dbReference>
<dbReference type="SUPFAM" id="SSF51261">
    <property type="entry name" value="Duplicated hybrid motif"/>
    <property type="match status" value="1"/>
</dbReference>
<evidence type="ECO:0000256" key="1">
    <source>
        <dbReference type="ARBA" id="ARBA00022729"/>
    </source>
</evidence>
<dbReference type="GO" id="GO:0016787">
    <property type="term" value="F:hydrolase activity"/>
    <property type="evidence" value="ECO:0007669"/>
    <property type="project" value="UniProtKB-KW"/>
</dbReference>
<dbReference type="EC" id="3.4.24.-" evidence="3"/>
<dbReference type="InterPro" id="IPR011055">
    <property type="entry name" value="Dup_hybrid_motif"/>
</dbReference>
<sequence length="303" mass="31492">MKLPIACTLGQTCFIQNYVDDDPGPGAEDFTCGPLTYNGHKGTDIALPSLAAMRAGVAVLAAAPGTVLALRDGMPDIAANAPDAPDISGRECGNGVLVANGDGWQTQYCHMKRGSISVRKGEKVSAGTVLGQVGLSGDTEFPHVHLSVRHDGKVVDPFAPDTARPPACGTPPTDTLWQPPIAYVPGGLVNIGFATAVPGFDAVKAGLPSPRDLPADAPALVLWAQVYGGRAGDKLGLRIVAPDGTVLVQQLVTLDRAQARLFRAIGKRSPADGWPPGPYIALVQLQRDGNTLGQQRTSVEIGQ</sequence>
<proteinExistence type="predicted"/>
<name>A0ABV7AMQ1_9RHOB</name>
<dbReference type="RefSeq" id="WP_377834838.1">
    <property type="nucleotide sequence ID" value="NZ_JBHRSK010000017.1"/>
</dbReference>
<dbReference type="Pfam" id="PF01551">
    <property type="entry name" value="Peptidase_M23"/>
    <property type="match status" value="1"/>
</dbReference>
<dbReference type="PANTHER" id="PTHR21666:SF289">
    <property type="entry name" value="L-ALA--D-GLU ENDOPEPTIDASE"/>
    <property type="match status" value="1"/>
</dbReference>
<dbReference type="PANTHER" id="PTHR21666">
    <property type="entry name" value="PEPTIDASE-RELATED"/>
    <property type="match status" value="1"/>
</dbReference>
<dbReference type="CDD" id="cd12797">
    <property type="entry name" value="M23_peptidase"/>
    <property type="match status" value="1"/>
</dbReference>
<dbReference type="InterPro" id="IPR016047">
    <property type="entry name" value="M23ase_b-sheet_dom"/>
</dbReference>
<evidence type="ECO:0000313" key="3">
    <source>
        <dbReference type="EMBL" id="MFC2970076.1"/>
    </source>
</evidence>
<keyword evidence="3" id="KW-0378">Hydrolase</keyword>